<keyword evidence="3" id="KW-1185">Reference proteome</keyword>
<feature type="region of interest" description="Disordered" evidence="1">
    <location>
        <begin position="1"/>
        <end position="24"/>
    </location>
</feature>
<dbReference type="EMBL" id="JBHSRD010000003">
    <property type="protein sequence ID" value="MFC6007178.1"/>
    <property type="molecule type" value="Genomic_DNA"/>
</dbReference>
<evidence type="ECO:0000256" key="1">
    <source>
        <dbReference type="SAM" id="MobiDB-lite"/>
    </source>
</evidence>
<reference evidence="3" key="1">
    <citation type="journal article" date="2019" name="Int. J. Syst. Evol. Microbiol.">
        <title>The Global Catalogue of Microorganisms (GCM) 10K type strain sequencing project: providing services to taxonomists for standard genome sequencing and annotation.</title>
        <authorList>
            <consortium name="The Broad Institute Genomics Platform"/>
            <consortium name="The Broad Institute Genome Sequencing Center for Infectious Disease"/>
            <person name="Wu L."/>
            <person name="Ma J."/>
        </authorList>
    </citation>
    <scope>NUCLEOTIDE SEQUENCE [LARGE SCALE GENOMIC DNA]</scope>
    <source>
        <strain evidence="3">KACC 14249</strain>
    </source>
</reference>
<evidence type="ECO:0000313" key="2">
    <source>
        <dbReference type="EMBL" id="MFC6007178.1"/>
    </source>
</evidence>
<accession>A0ABW1JED9</accession>
<protein>
    <recommendedName>
        <fullName evidence="4">ATP-binding protein</fullName>
    </recommendedName>
</protein>
<gene>
    <name evidence="2" type="ORF">ACFQDO_08555</name>
</gene>
<name>A0ABW1JED9_9ACTN</name>
<dbReference type="RefSeq" id="WP_345715985.1">
    <property type="nucleotide sequence ID" value="NZ_BAABFP010000004.1"/>
</dbReference>
<evidence type="ECO:0008006" key="4">
    <source>
        <dbReference type="Google" id="ProtNLM"/>
    </source>
</evidence>
<dbReference type="Proteomes" id="UP001596189">
    <property type="component" value="Unassembled WGS sequence"/>
</dbReference>
<proteinExistence type="predicted"/>
<evidence type="ECO:0000313" key="3">
    <source>
        <dbReference type="Proteomes" id="UP001596189"/>
    </source>
</evidence>
<organism evidence="2 3">
    <name type="scientific">Angustibacter luteus</name>
    <dbReference type="NCBI Taxonomy" id="658456"/>
    <lineage>
        <taxon>Bacteria</taxon>
        <taxon>Bacillati</taxon>
        <taxon>Actinomycetota</taxon>
        <taxon>Actinomycetes</taxon>
        <taxon>Kineosporiales</taxon>
        <taxon>Kineosporiaceae</taxon>
    </lineage>
</organism>
<sequence length="75" mass="8183">MNARATGGRRVIPGSPFNRPDDLGPHETFEVGDQVCHDRHGLGKVLQISDGSELVADFGTTVRRIQLPCTKLTKL</sequence>
<comment type="caution">
    <text evidence="2">The sequence shown here is derived from an EMBL/GenBank/DDBJ whole genome shotgun (WGS) entry which is preliminary data.</text>
</comment>